<dbReference type="Proteomes" id="UP000239650">
    <property type="component" value="Unassembled WGS sequence"/>
</dbReference>
<evidence type="ECO:0000313" key="2">
    <source>
        <dbReference type="EMBL" id="SPE18693.1"/>
    </source>
</evidence>
<organism evidence="2 3">
    <name type="scientific">Latilactobacillus sakei</name>
    <name type="common">Lactobacillus sakei</name>
    <dbReference type="NCBI Taxonomy" id="1599"/>
    <lineage>
        <taxon>Bacteria</taxon>
        <taxon>Bacillati</taxon>
        <taxon>Bacillota</taxon>
        <taxon>Bacilli</taxon>
        <taxon>Lactobacillales</taxon>
        <taxon>Lactobacillaceae</taxon>
        <taxon>Latilactobacillus</taxon>
    </lineage>
</organism>
<proteinExistence type="predicted"/>
<name>A0AAE8J3E6_LATSK</name>
<evidence type="ECO:0000256" key="1">
    <source>
        <dbReference type="SAM" id="MobiDB-lite"/>
    </source>
</evidence>
<feature type="compositionally biased region" description="Basic and acidic residues" evidence="1">
    <location>
        <begin position="129"/>
        <end position="147"/>
    </location>
</feature>
<dbReference type="EMBL" id="OKRC01000001">
    <property type="protein sequence ID" value="SPE18693.1"/>
    <property type="molecule type" value="Genomic_DNA"/>
</dbReference>
<reference evidence="2 3" key="1">
    <citation type="submission" date="2018-02" db="EMBL/GenBank/DDBJ databases">
        <authorList>
            <person name="Rodrigo-Torres L."/>
            <person name="Arahal R. D."/>
            <person name="Lucena T."/>
        </authorList>
    </citation>
    <scope>NUCLEOTIDE SEQUENCE [LARGE SCALE GENOMIC DNA]</scope>
    <source>
        <strain evidence="2 3">CECT 9267</strain>
    </source>
</reference>
<comment type="caution">
    <text evidence="2">The sequence shown here is derived from an EMBL/GenBank/DDBJ whole genome shotgun (WGS) entry which is preliminary data.</text>
</comment>
<gene>
    <name evidence="2" type="ORF">LAS9267_00240</name>
</gene>
<dbReference type="AlphaFoldDB" id="A0AAE8J3E6"/>
<evidence type="ECO:0000313" key="3">
    <source>
        <dbReference type="Proteomes" id="UP000239650"/>
    </source>
</evidence>
<protein>
    <submittedName>
        <fullName evidence="2">Uncharacterized protein</fullName>
    </submittedName>
</protein>
<sequence length="154" mass="17128">MVLKFQQEVDGIPLEVAVKQLDGTNKIVSLFISTDAESIADLMDKTDSIKAKAEELKVKYPALNKPIDDEDVEGFREVIKGATELVKANYDELFGEGTYDELSESGLGLLKLIPLLTDLTDGLTEELESKVAENQKKSDKRKADLLIKNKKKQK</sequence>
<accession>A0AAE8J3E6</accession>
<feature type="region of interest" description="Disordered" evidence="1">
    <location>
        <begin position="129"/>
        <end position="154"/>
    </location>
</feature>
<dbReference type="RefSeq" id="WP_035145513.1">
    <property type="nucleotide sequence ID" value="NZ_CP020806.1"/>
</dbReference>